<evidence type="ECO:0000259" key="4">
    <source>
        <dbReference type="Pfam" id="PF05065"/>
    </source>
</evidence>
<feature type="compositionally biased region" description="Basic and acidic residues" evidence="3">
    <location>
        <begin position="45"/>
        <end position="61"/>
    </location>
</feature>
<sequence>MKTLKELLEMRAAKIAEIAEARSEEALNEIKLELKKLDAQIEEARKLEEKTPEEKAAEERSSAQPEIVKTNHDAEKVEQKGIDLDKLAAEIRSGKPTVISAEAQREIQKRAIASSTTQKPTAYKSTLEEAPNQVAQAIDLVAHVPMKGAARYEVAFEVDVTDADYTAEAGAYTTAEGTFNTNDTVATKLTAKAVVNEEVKELNTIDYLDAIINNVKKSLRKKASKEIVAGDGTTGHLRGIANAPAKVMPADYKLDVRAFDKNTLRNIIMAYGGDEDVTSPLTLFLNKNTLNEFLAVELKSGDPAYNVKFEGTGGTISEAKGGLEVPFSINSGFKAFSTEVAGKTFAVYGDPQKYELPEFSDMIVVENDAIYQDKGQIAFFGHQHLGGVVAGYKAFLPIKKLA</sequence>
<reference evidence="5" key="1">
    <citation type="journal article" date="2021" name="Proc. Natl. Acad. Sci. U.S.A.">
        <title>A Catalog of Tens of Thousands of Viruses from Human Metagenomes Reveals Hidden Associations with Chronic Diseases.</title>
        <authorList>
            <person name="Tisza M.J."/>
            <person name="Buck C.B."/>
        </authorList>
    </citation>
    <scope>NUCLEOTIDE SEQUENCE</scope>
    <source>
        <strain evidence="5">Ctt1f11</strain>
    </source>
</reference>
<dbReference type="InterPro" id="IPR054612">
    <property type="entry name" value="Phage_capsid-like_C"/>
</dbReference>
<accession>A0A8S5SCP4</accession>
<protein>
    <submittedName>
        <fullName evidence="5">Major capsid protein</fullName>
    </submittedName>
</protein>
<dbReference type="SUPFAM" id="SSF56563">
    <property type="entry name" value="Major capsid protein gp5"/>
    <property type="match status" value="1"/>
</dbReference>
<proteinExistence type="predicted"/>
<keyword evidence="2" id="KW-0946">Virion</keyword>
<name>A0A8S5SCP4_9CAUD</name>
<evidence type="ECO:0000313" key="5">
    <source>
        <dbReference type="EMBL" id="DAF48741.1"/>
    </source>
</evidence>
<evidence type="ECO:0000256" key="3">
    <source>
        <dbReference type="SAM" id="MobiDB-lite"/>
    </source>
</evidence>
<dbReference type="InterPro" id="IPR024455">
    <property type="entry name" value="Phage_capsid"/>
</dbReference>
<comment type="subcellular location">
    <subcellularLocation>
        <location evidence="1">Virion</location>
    </subcellularLocation>
</comment>
<dbReference type="NCBIfam" id="TIGR01554">
    <property type="entry name" value="major_cap_HK97"/>
    <property type="match status" value="1"/>
</dbReference>
<feature type="region of interest" description="Disordered" evidence="3">
    <location>
        <begin position="45"/>
        <end position="67"/>
    </location>
</feature>
<dbReference type="Gene3D" id="3.30.2400.10">
    <property type="entry name" value="Major capsid protein gp5"/>
    <property type="match status" value="1"/>
</dbReference>
<dbReference type="GO" id="GO:0044423">
    <property type="term" value="C:virion component"/>
    <property type="evidence" value="ECO:0007669"/>
    <property type="project" value="UniProtKB-KW"/>
</dbReference>
<dbReference type="EMBL" id="BK032573">
    <property type="protein sequence ID" value="DAF48741.1"/>
    <property type="molecule type" value="Genomic_DNA"/>
</dbReference>
<evidence type="ECO:0000256" key="2">
    <source>
        <dbReference type="ARBA" id="ARBA00022844"/>
    </source>
</evidence>
<organism evidence="5">
    <name type="scientific">Siphoviridae sp. ctt1f11</name>
    <dbReference type="NCBI Taxonomy" id="2827959"/>
    <lineage>
        <taxon>Viruses</taxon>
        <taxon>Duplodnaviria</taxon>
        <taxon>Heunggongvirae</taxon>
        <taxon>Uroviricota</taxon>
        <taxon>Caudoviricetes</taxon>
    </lineage>
</organism>
<dbReference type="Pfam" id="PF05065">
    <property type="entry name" value="Phage_capsid"/>
    <property type="match status" value="1"/>
</dbReference>
<feature type="domain" description="Phage capsid-like C-terminal" evidence="4">
    <location>
        <begin position="130"/>
        <end position="399"/>
    </location>
</feature>
<evidence type="ECO:0000256" key="1">
    <source>
        <dbReference type="ARBA" id="ARBA00004328"/>
    </source>
</evidence>